<reference evidence="3" key="1">
    <citation type="journal article" date="2019" name="Int. J. Syst. Evol. Microbiol.">
        <title>The Global Catalogue of Microorganisms (GCM) 10K type strain sequencing project: providing services to taxonomists for standard genome sequencing and annotation.</title>
        <authorList>
            <consortium name="The Broad Institute Genomics Platform"/>
            <consortium name="The Broad Institute Genome Sequencing Center for Infectious Disease"/>
            <person name="Wu L."/>
            <person name="Ma J."/>
        </authorList>
    </citation>
    <scope>NUCLEOTIDE SEQUENCE [LARGE SCALE GENOMIC DNA]</scope>
    <source>
        <strain evidence="3">JCM 9095</strain>
    </source>
</reference>
<comment type="caution">
    <text evidence="2">The sequence shown here is derived from an EMBL/GenBank/DDBJ whole genome shotgun (WGS) entry which is preliminary data.</text>
</comment>
<keyword evidence="3" id="KW-1185">Reference proteome</keyword>
<sequence>MRPAVVPATTAAHRRRHGDAPDTAAPAVLLPPALLVPGAGPSAPPLPTRTADTGGGSRLITAAGTGSVSVTLI</sequence>
<feature type="region of interest" description="Disordered" evidence="1">
    <location>
        <begin position="1"/>
        <end position="25"/>
    </location>
</feature>
<name>A0ABP6PGP3_9ACTN</name>
<protein>
    <submittedName>
        <fullName evidence="2">Uncharacterized protein</fullName>
    </submittedName>
</protein>
<evidence type="ECO:0000256" key="1">
    <source>
        <dbReference type="SAM" id="MobiDB-lite"/>
    </source>
</evidence>
<gene>
    <name evidence="2" type="ORF">GCM10010451_29490</name>
</gene>
<evidence type="ECO:0000313" key="2">
    <source>
        <dbReference type="EMBL" id="GAA3178545.1"/>
    </source>
</evidence>
<accession>A0ABP6PGP3</accession>
<organism evidence="2 3">
    <name type="scientific">Streptomyces virens</name>
    <dbReference type="NCBI Taxonomy" id="285572"/>
    <lineage>
        <taxon>Bacteria</taxon>
        <taxon>Bacillati</taxon>
        <taxon>Actinomycetota</taxon>
        <taxon>Actinomycetes</taxon>
        <taxon>Kitasatosporales</taxon>
        <taxon>Streptomycetaceae</taxon>
        <taxon>Streptomyces</taxon>
    </lineage>
</organism>
<dbReference type="Proteomes" id="UP001501866">
    <property type="component" value="Unassembled WGS sequence"/>
</dbReference>
<proteinExistence type="predicted"/>
<dbReference type="EMBL" id="BAAAUH010000019">
    <property type="protein sequence ID" value="GAA3178545.1"/>
    <property type="molecule type" value="Genomic_DNA"/>
</dbReference>
<dbReference type="RefSeq" id="WP_161174258.1">
    <property type="nucleotide sequence ID" value="NZ_BAAAUH010000019.1"/>
</dbReference>
<evidence type="ECO:0000313" key="3">
    <source>
        <dbReference type="Proteomes" id="UP001501866"/>
    </source>
</evidence>
<feature type="region of interest" description="Disordered" evidence="1">
    <location>
        <begin position="39"/>
        <end position="60"/>
    </location>
</feature>